<feature type="region of interest" description="Disordered" evidence="1">
    <location>
        <begin position="67"/>
        <end position="101"/>
    </location>
</feature>
<evidence type="ECO:0000313" key="2">
    <source>
        <dbReference type="EMBL" id="OAT00334.1"/>
    </source>
</evidence>
<feature type="compositionally biased region" description="Low complexity" evidence="1">
    <location>
        <begin position="81"/>
        <end position="91"/>
    </location>
</feature>
<keyword evidence="3" id="KW-1185">Reference proteome</keyword>
<name>A0ABX2VT03_AJEDR</name>
<dbReference type="Proteomes" id="UP000002039">
    <property type="component" value="Unassembled WGS sequence"/>
</dbReference>
<dbReference type="EMBL" id="EQ999975">
    <property type="protein sequence ID" value="OAT00334.1"/>
    <property type="molecule type" value="Genomic_DNA"/>
</dbReference>
<organism evidence="2 3">
    <name type="scientific">Ajellomyces dermatitidis (strain ER-3 / ATCC MYA-2586)</name>
    <name type="common">Blastomyces dermatitidis</name>
    <dbReference type="NCBI Taxonomy" id="559297"/>
    <lineage>
        <taxon>Eukaryota</taxon>
        <taxon>Fungi</taxon>
        <taxon>Dikarya</taxon>
        <taxon>Ascomycota</taxon>
        <taxon>Pezizomycotina</taxon>
        <taxon>Eurotiomycetes</taxon>
        <taxon>Eurotiomycetidae</taxon>
        <taxon>Onygenales</taxon>
        <taxon>Ajellomycetaceae</taxon>
        <taxon>Blastomyces</taxon>
    </lineage>
</organism>
<evidence type="ECO:0000256" key="1">
    <source>
        <dbReference type="SAM" id="MobiDB-lite"/>
    </source>
</evidence>
<evidence type="ECO:0000313" key="3">
    <source>
        <dbReference type="Proteomes" id="UP000002039"/>
    </source>
</evidence>
<sequence length="123" mass="14260">MFTPRLFNERHGTTIVPYVKYARYQNQKLAIQNLIIFPSNSRATSRPIYPRKNALLVRYAGRRESFLTRQNTNSRLRHRSSSGVGRSSNNRGIRRRNNSKLPISKWKKTLISSAGFPSILKRA</sequence>
<dbReference type="GeneID" id="69031480"/>
<protein>
    <submittedName>
        <fullName evidence="2">Uncharacterized protein</fullName>
    </submittedName>
</protein>
<dbReference type="RefSeq" id="XP_045280061.1">
    <property type="nucleotide sequence ID" value="XM_045425802.1"/>
</dbReference>
<accession>A0ABX2VT03</accession>
<gene>
    <name evidence="2" type="ORF">BDCG_16588</name>
</gene>
<proteinExistence type="predicted"/>
<reference evidence="3" key="1">
    <citation type="journal article" date="2015" name="PLoS Genet.">
        <title>The dynamic genome and transcriptome of the human fungal pathogen Blastomyces and close relative Emmonsia.</title>
        <authorList>
            <person name="Munoz J.F."/>
            <person name="Gauthier G.M."/>
            <person name="Desjardins C.A."/>
            <person name="Gallo J.E."/>
            <person name="Holder J."/>
            <person name="Sullivan T.D."/>
            <person name="Marty A.J."/>
            <person name="Carmen J.C."/>
            <person name="Chen Z."/>
            <person name="Ding L."/>
            <person name="Gujja S."/>
            <person name="Magrini V."/>
            <person name="Misas E."/>
            <person name="Mitreva M."/>
            <person name="Priest M."/>
            <person name="Saif S."/>
            <person name="Whiston E.A."/>
            <person name="Young S."/>
            <person name="Zeng Q."/>
            <person name="Goldman W.E."/>
            <person name="Mardis E.R."/>
            <person name="Taylor J.W."/>
            <person name="McEwen J.G."/>
            <person name="Clay O.K."/>
            <person name="Klein B.S."/>
            <person name="Cuomo C.A."/>
        </authorList>
    </citation>
    <scope>NUCLEOTIDE SEQUENCE [LARGE SCALE GENOMIC DNA]</scope>
    <source>
        <strain evidence="3">ER-3 / ATCC MYA-2586</strain>
    </source>
</reference>